<dbReference type="PANTHER" id="PTHR14456">
    <property type="entry name" value="INOSITOL POLYPHOSPHATE KINASE 1"/>
    <property type="match status" value="1"/>
</dbReference>
<evidence type="ECO:0000256" key="2">
    <source>
        <dbReference type="ARBA" id="ARBA00012023"/>
    </source>
</evidence>
<reference evidence="8 9" key="1">
    <citation type="submission" date="2022-12" db="EMBL/GenBank/DDBJ databases">
        <title>Chromosome-level genome assembly of true bugs.</title>
        <authorList>
            <person name="Ma L."/>
            <person name="Li H."/>
        </authorList>
    </citation>
    <scope>NUCLEOTIDE SEQUENCE [LARGE SCALE GENOMIC DNA]</scope>
    <source>
        <strain evidence="8">Lab_2022b</strain>
    </source>
</reference>
<keyword evidence="9" id="KW-1185">Reference proteome</keyword>
<comment type="catalytic activity">
    <reaction evidence="7">
        <text>1D-myo-inositol 1,3,4,5,6-pentakisphosphate + ATP = 1D-myo-inositol hexakisphosphate + ADP + H(+)</text>
        <dbReference type="Rhea" id="RHEA:20313"/>
        <dbReference type="ChEBI" id="CHEBI:15378"/>
        <dbReference type="ChEBI" id="CHEBI:30616"/>
        <dbReference type="ChEBI" id="CHEBI:57733"/>
        <dbReference type="ChEBI" id="CHEBI:58130"/>
        <dbReference type="ChEBI" id="CHEBI:456216"/>
        <dbReference type="EC" id="2.7.1.158"/>
    </reaction>
</comment>
<dbReference type="Proteomes" id="UP001461498">
    <property type="component" value="Unassembled WGS sequence"/>
</dbReference>
<dbReference type="GO" id="GO:0035299">
    <property type="term" value="F:inositol-1,3,4,5,6-pentakisphosphate 2-kinase activity"/>
    <property type="evidence" value="ECO:0007669"/>
    <property type="project" value="UniProtKB-EC"/>
</dbReference>
<gene>
    <name evidence="8" type="ORF">O3M35_006738</name>
</gene>
<dbReference type="AlphaFoldDB" id="A0AAW1DFC2"/>
<dbReference type="GO" id="GO:0005634">
    <property type="term" value="C:nucleus"/>
    <property type="evidence" value="ECO:0007669"/>
    <property type="project" value="TreeGrafter"/>
</dbReference>
<keyword evidence="3 7" id="KW-0808">Transferase</keyword>
<comment type="similarity">
    <text evidence="1">Belongs to the IPK1 type 2 family.</text>
</comment>
<organism evidence="8 9">
    <name type="scientific">Rhynocoris fuscipes</name>
    <dbReference type="NCBI Taxonomy" id="488301"/>
    <lineage>
        <taxon>Eukaryota</taxon>
        <taxon>Metazoa</taxon>
        <taxon>Ecdysozoa</taxon>
        <taxon>Arthropoda</taxon>
        <taxon>Hexapoda</taxon>
        <taxon>Insecta</taxon>
        <taxon>Pterygota</taxon>
        <taxon>Neoptera</taxon>
        <taxon>Paraneoptera</taxon>
        <taxon>Hemiptera</taxon>
        <taxon>Heteroptera</taxon>
        <taxon>Panheteroptera</taxon>
        <taxon>Cimicomorpha</taxon>
        <taxon>Reduviidae</taxon>
        <taxon>Harpactorinae</taxon>
        <taxon>Harpactorini</taxon>
        <taxon>Rhynocoris</taxon>
    </lineage>
</organism>
<keyword evidence="5 7" id="KW-0418">Kinase</keyword>
<accession>A0AAW1DFC2</accession>
<evidence type="ECO:0000313" key="9">
    <source>
        <dbReference type="Proteomes" id="UP001461498"/>
    </source>
</evidence>
<dbReference type="Gene3D" id="3.30.200.110">
    <property type="entry name" value="Inositol-pentakisphosphate 2-kinase, N-lobe"/>
    <property type="match status" value="1"/>
</dbReference>
<dbReference type="Pfam" id="PF06090">
    <property type="entry name" value="Ins_P5_2-kin"/>
    <property type="match status" value="1"/>
</dbReference>
<dbReference type="EMBL" id="JAPXFL010000003">
    <property type="protein sequence ID" value="KAK9509411.1"/>
    <property type="molecule type" value="Genomic_DNA"/>
</dbReference>
<dbReference type="InterPro" id="IPR009286">
    <property type="entry name" value="Ins_P5_2-kin"/>
</dbReference>
<evidence type="ECO:0000256" key="6">
    <source>
        <dbReference type="ARBA" id="ARBA00022840"/>
    </source>
</evidence>
<evidence type="ECO:0000256" key="5">
    <source>
        <dbReference type="ARBA" id="ARBA00022777"/>
    </source>
</evidence>
<dbReference type="InterPro" id="IPR043001">
    <property type="entry name" value="IP5_2-K_N_lobe"/>
</dbReference>
<evidence type="ECO:0000256" key="3">
    <source>
        <dbReference type="ARBA" id="ARBA00022679"/>
    </source>
</evidence>
<comment type="domain">
    <text evidence="7">The EXKPK motif is conserved in inositol-pentakisphosphate 2-kinases of both family 1 and 2.</text>
</comment>
<proteinExistence type="inferred from homology"/>
<dbReference type="EC" id="2.7.1.158" evidence="2 7"/>
<evidence type="ECO:0000256" key="4">
    <source>
        <dbReference type="ARBA" id="ARBA00022741"/>
    </source>
</evidence>
<evidence type="ECO:0000256" key="1">
    <source>
        <dbReference type="ARBA" id="ARBA00007229"/>
    </source>
</evidence>
<keyword evidence="6 7" id="KW-0067">ATP-binding</keyword>
<evidence type="ECO:0000256" key="7">
    <source>
        <dbReference type="RuleBase" id="RU364126"/>
    </source>
</evidence>
<comment type="caution">
    <text evidence="8">The sequence shown here is derived from an EMBL/GenBank/DDBJ whole genome shotgun (WGS) entry which is preliminary data.</text>
</comment>
<comment type="function">
    <text evidence="7">Phosphorylates Ins(1,3,4,5,6)P5 at position 2 to form Ins(1,2,3,4,5,6)P6 (InsP6 or phytate).</text>
</comment>
<dbReference type="PANTHER" id="PTHR14456:SF2">
    <property type="entry name" value="INOSITOL-PENTAKISPHOSPHATE 2-KINASE"/>
    <property type="match status" value="1"/>
</dbReference>
<name>A0AAW1DFC2_9HEMI</name>
<evidence type="ECO:0000313" key="8">
    <source>
        <dbReference type="EMBL" id="KAK9509411.1"/>
    </source>
</evidence>
<sequence>MKVDNGSDPKEVGHINTFHENLTEWLWRNDKDCGEIPNITLASTPWMYRGEGNANLVISLPREKVIIRLQKLEYDVKITKSLLEEKEKKLIRDVEFYRKVMFVLLGTTFLHPPILARISDKEVSEIDQKLYTIRPRYRLSKGIRLGLLTIHPDYTHLPAIVKPLSTINYNESSLIMTNSPTYCIEIKPKQGWIPLLDRKHPKCTFCMNQYLKVMEKRVRRISQYCPLDLFSGNIIRMKRAIRNLLLNPQNNLKIFKNGNLVFSDDSEESYEEVLIDFFKLENRSEVNIERLVDRWCSLIITCLCTRFSNIKSTTSSCFGNEITSKLQTYPKSHSSFSPLNGHIKSCDWSKPQQLPTHSILQKILEVQQLQNFSFSTVSSLYRERYANENDYSYLDSLLHANENLDIIQRYLLATTAKDCSIFIALQRSDHLDLPHKAYNVKDCEGQEYRLNIGISDIDPKPLSCINKHIKRDREVLDAVLRTVQHSKTV</sequence>
<protein>
    <recommendedName>
        <fullName evidence="2 7">Inositol-pentakisphosphate 2-kinase</fullName>
        <ecNumber evidence="2 7">2.7.1.158</ecNumber>
    </recommendedName>
</protein>
<keyword evidence="4 7" id="KW-0547">Nucleotide-binding</keyword>
<dbReference type="GO" id="GO:0032958">
    <property type="term" value="P:inositol phosphate biosynthetic process"/>
    <property type="evidence" value="ECO:0007669"/>
    <property type="project" value="TreeGrafter"/>
</dbReference>
<dbReference type="GO" id="GO:0005524">
    <property type="term" value="F:ATP binding"/>
    <property type="evidence" value="ECO:0007669"/>
    <property type="project" value="UniProtKB-KW"/>
</dbReference>